<keyword evidence="10" id="KW-0472">Membrane</keyword>
<keyword evidence="6" id="KW-0679">Respiratory chain</keyword>
<keyword evidence="8" id="KW-0249">Electron transport</keyword>
<evidence type="ECO:0000256" key="4">
    <source>
        <dbReference type="ARBA" id="ARBA00007372"/>
    </source>
</evidence>
<keyword evidence="9" id="KW-0496">Mitochondrion</keyword>
<feature type="disulfide bond" evidence="12">
    <location>
        <begin position="28"/>
        <end position="61"/>
    </location>
</feature>
<dbReference type="AlphaFoldDB" id="A0A5E4NKN2"/>
<evidence type="ECO:0000256" key="5">
    <source>
        <dbReference type="ARBA" id="ARBA00022448"/>
    </source>
</evidence>
<evidence type="ECO:0000256" key="6">
    <source>
        <dbReference type="ARBA" id="ARBA00022660"/>
    </source>
</evidence>
<keyword evidence="14" id="KW-1185">Reference proteome</keyword>
<reference evidence="13 14" key="1">
    <citation type="submission" date="2019-08" db="EMBL/GenBank/DDBJ databases">
        <authorList>
            <person name="Alioto T."/>
            <person name="Alioto T."/>
            <person name="Gomez Garrido J."/>
        </authorList>
    </citation>
    <scope>NUCLEOTIDE SEQUENCE [LARGE SCALE GENOMIC DNA]</scope>
</reference>
<dbReference type="PANTHER" id="PTHR21268">
    <property type="entry name" value="NADH DEHYDROGENASE [UBIQUINONE] IRON-SULFUR PROTEIN 5"/>
    <property type="match status" value="1"/>
</dbReference>
<dbReference type="Pfam" id="PF10200">
    <property type="entry name" value="Ndufs5"/>
    <property type="match status" value="1"/>
</dbReference>
<protein>
    <submittedName>
        <fullName evidence="13">NADH:ubiquinone oxidoreductase, iron-sulphur subunit 5</fullName>
    </submittedName>
</protein>
<dbReference type="PANTHER" id="PTHR21268:SF2">
    <property type="entry name" value="NADH DEHYDROGENASE [UBIQUINONE] IRON-SULFUR PROTEIN 5"/>
    <property type="match status" value="1"/>
</dbReference>
<comment type="similarity">
    <text evidence="4">Belongs to the complex I NDUFS5 subunit family.</text>
</comment>
<evidence type="ECO:0000256" key="12">
    <source>
        <dbReference type="PIRSR" id="PIRSR619342-50"/>
    </source>
</evidence>
<evidence type="ECO:0000256" key="8">
    <source>
        <dbReference type="ARBA" id="ARBA00022982"/>
    </source>
</evidence>
<dbReference type="PROSITE" id="PS51808">
    <property type="entry name" value="CHCH"/>
    <property type="match status" value="1"/>
</dbReference>
<proteinExistence type="inferred from homology"/>
<keyword evidence="5" id="KW-0813">Transport</keyword>
<name>A0A5E4NKN2_9HEMI</name>
<dbReference type="GO" id="GO:0005758">
    <property type="term" value="C:mitochondrial intermembrane space"/>
    <property type="evidence" value="ECO:0007669"/>
    <property type="project" value="UniProtKB-SubCell"/>
</dbReference>
<comment type="function">
    <text evidence="1">Accessory subunit of the mitochondrial membrane respiratory chain NADH dehydrogenase (Complex I), that is believed not to be involved in catalysis. Complex I functions in the transfer of electrons from NADH to the respiratory chain. The immediate electron acceptor for the enzyme is believed to be ubiquinone.</text>
</comment>
<evidence type="ECO:0000256" key="1">
    <source>
        <dbReference type="ARBA" id="ARBA00003195"/>
    </source>
</evidence>
<evidence type="ECO:0000256" key="3">
    <source>
        <dbReference type="ARBA" id="ARBA00004637"/>
    </source>
</evidence>
<dbReference type="EMBL" id="CABPRJ010001934">
    <property type="protein sequence ID" value="VVC42017.1"/>
    <property type="molecule type" value="Genomic_DNA"/>
</dbReference>
<gene>
    <name evidence="13" type="ORF">CINCED_3A007828</name>
</gene>
<accession>A0A5E4NKN2</accession>
<organism evidence="13 14">
    <name type="scientific">Cinara cedri</name>
    <dbReference type="NCBI Taxonomy" id="506608"/>
    <lineage>
        <taxon>Eukaryota</taxon>
        <taxon>Metazoa</taxon>
        <taxon>Ecdysozoa</taxon>
        <taxon>Arthropoda</taxon>
        <taxon>Hexapoda</taxon>
        <taxon>Insecta</taxon>
        <taxon>Pterygota</taxon>
        <taxon>Neoptera</taxon>
        <taxon>Paraneoptera</taxon>
        <taxon>Hemiptera</taxon>
        <taxon>Sternorrhyncha</taxon>
        <taxon>Aphidomorpha</taxon>
        <taxon>Aphidoidea</taxon>
        <taxon>Aphididae</taxon>
        <taxon>Lachninae</taxon>
        <taxon>Cinara</taxon>
    </lineage>
</organism>
<evidence type="ECO:0000313" key="13">
    <source>
        <dbReference type="EMBL" id="VVC42017.1"/>
    </source>
</evidence>
<evidence type="ECO:0000313" key="14">
    <source>
        <dbReference type="Proteomes" id="UP000325440"/>
    </source>
</evidence>
<evidence type="ECO:0000256" key="2">
    <source>
        <dbReference type="ARBA" id="ARBA00004569"/>
    </source>
</evidence>
<dbReference type="InterPro" id="IPR019342">
    <property type="entry name" value="NADH_UbQ_OxRdtase_FeS-su5"/>
</dbReference>
<dbReference type="OrthoDB" id="9992197at2759"/>
<evidence type="ECO:0000256" key="7">
    <source>
        <dbReference type="ARBA" id="ARBA00022792"/>
    </source>
</evidence>
<evidence type="ECO:0000256" key="10">
    <source>
        <dbReference type="ARBA" id="ARBA00023136"/>
    </source>
</evidence>
<dbReference type="Proteomes" id="UP000325440">
    <property type="component" value="Unassembled WGS sequence"/>
</dbReference>
<keyword evidence="7" id="KW-0999">Mitochondrion inner membrane</keyword>
<feature type="disulfide bond" evidence="12">
    <location>
        <begin position="38"/>
        <end position="51"/>
    </location>
</feature>
<dbReference type="GO" id="GO:0005743">
    <property type="term" value="C:mitochondrial inner membrane"/>
    <property type="evidence" value="ECO:0007669"/>
    <property type="project" value="UniProtKB-SubCell"/>
</dbReference>
<keyword evidence="13" id="KW-0830">Ubiquinone</keyword>
<evidence type="ECO:0000256" key="11">
    <source>
        <dbReference type="ARBA" id="ARBA00023157"/>
    </source>
</evidence>
<evidence type="ECO:0000256" key="9">
    <source>
        <dbReference type="ARBA" id="ARBA00023128"/>
    </source>
</evidence>
<sequence length="99" mass="11620">MAFLSPFFRNPITDFTSGLSTAQTGERCAEFEMNLMNCYEAYGYPKGMEVCRAYYDDFQECCTKEKQMARINAIRIERERQAKINKEITYEKPPAMHSY</sequence>
<keyword evidence="11 12" id="KW-1015">Disulfide bond</keyword>
<comment type="subcellular location">
    <subcellularLocation>
        <location evidence="3">Mitochondrion inner membrane</location>
        <topology evidence="3">Peripheral membrane protein</topology>
    </subcellularLocation>
    <subcellularLocation>
        <location evidence="2">Mitochondrion intermembrane space</location>
    </subcellularLocation>
</comment>